<proteinExistence type="predicted"/>
<protein>
    <submittedName>
        <fullName evidence="1">Uncharacterized protein</fullName>
    </submittedName>
</protein>
<evidence type="ECO:0000313" key="1">
    <source>
        <dbReference type="EMBL" id="CAB5212713.1"/>
    </source>
</evidence>
<dbReference type="EMBL" id="LR798237">
    <property type="protein sequence ID" value="CAB5212713.1"/>
    <property type="molecule type" value="Genomic_DNA"/>
</dbReference>
<sequence>MAQQQQTVLRVLTNIPDNNVKTSDGSLTIYSESTIHLSGKGTEVNPYVGFTTSGGNVVFNVNQTNGTLYISMVVPTGATQNVYITRGGTTTLVAATTGDTPNFIGNLSVNVNDVITVELNGSVSVSYIYFVPTVSPTFKWEYLDLYSSVPIKINRSYAELQDISSKNSDYSLNILIPGSKKNNAFFESFYDVDVQSYYFNPNARITCNVLINDQSYFNGYLKLNKINVLNSKIEYDVSLFSSVGNLFGLIGNNLLKDLNYNDLTYTFNHVFGESTVVNGWGFSNFGTDGEQPQTYLYPIVHNGYLYSGDTVNTSGLTVDERTHYYTSTAPIGSYSSLSSLTGTTGYKQYRINSPTQGLLDNQLKPAISVWNILNLMFKTYGYTIKSDFMNTPWMKSLYMYGYFSSTSTKFGFNLQSIATLPLTGVEVIGVPFGIDMSGNRTTGFTNFDLVVATKGTGIPCYCSEDIIATVEVHRRGYTWPFAWDETEYRNVLIQNGSSGNTVNLIQSDSHTTYRHYVQVLYTNPSVQISPTSALKYLPTAVNSPVLFKDGDFIDFSLVIDINIKQIDILSSIAKKFNLVFVPDPHNPKQIIIEPYNYYIGSGDIHDYTNLLSYDQGFTVEPALNYIDSNLIYTDSEDGDFGNKQFKDQNNRIYGQNFIYGPSSFKSTTGSTTTTFSPELIRQWDTNDQLPNGGIKLPLGINYASNTAATTTLSNGSEQLNFQYTGVKTKPKLMWYLGSSNVFLDTLGETYDNTKPYKTYLVNLLNSSGTTLPGAGFENIPIISHTMPMGVPDSWKINNDSACLLFNSEQPTYVGVNTFNCYTDNDAYSLFYGGRINNLYNPNTRFLTGKFYLQLSDYANLKPNDLIKVQNQYFTWNKINGYNLTNTELTEIELVQANNNIATYPTRYFKYWYCDHPEDIFVIKTDFTNPNMLNTNFGWSVNYDHNLGTINTGTTNNGGFTSMFIDLGITGTTTYIPYTTQEISQYEYNNSGYFDCTQDTFYNYLWSIPYAPYGTGMPTYWINSGSTIQGLNLYKNCTDCLSAVSTYHIITGDSQHYGPPLNNIISTELNQLIDTQDNKNIQTQQLI</sequence>
<gene>
    <name evidence="1" type="ORF">UFOVP187_45</name>
</gene>
<accession>A0A6J7WF59</accession>
<name>A0A6J7WF59_9CAUD</name>
<reference evidence="1" key="1">
    <citation type="submission" date="2020-05" db="EMBL/GenBank/DDBJ databases">
        <authorList>
            <person name="Chiriac C."/>
            <person name="Salcher M."/>
            <person name="Ghai R."/>
            <person name="Kavagutti S V."/>
        </authorList>
    </citation>
    <scope>NUCLEOTIDE SEQUENCE</scope>
</reference>
<organism evidence="1">
    <name type="scientific">uncultured Caudovirales phage</name>
    <dbReference type="NCBI Taxonomy" id="2100421"/>
    <lineage>
        <taxon>Viruses</taxon>
        <taxon>Duplodnaviria</taxon>
        <taxon>Heunggongvirae</taxon>
        <taxon>Uroviricota</taxon>
        <taxon>Caudoviricetes</taxon>
        <taxon>Peduoviridae</taxon>
        <taxon>Maltschvirus</taxon>
        <taxon>Maltschvirus maltsch</taxon>
    </lineage>
</organism>